<dbReference type="InterPro" id="IPR011050">
    <property type="entry name" value="Pectin_lyase_fold/virulence"/>
</dbReference>
<comment type="caution">
    <text evidence="3">The sequence shown here is derived from an EMBL/GenBank/DDBJ whole genome shotgun (WGS) entry which is preliminary data.</text>
</comment>
<dbReference type="NCBIfam" id="TIGR04183">
    <property type="entry name" value="Por_Secre_tail"/>
    <property type="match status" value="1"/>
</dbReference>
<dbReference type="SUPFAM" id="SSF51126">
    <property type="entry name" value="Pectin lyase-like"/>
    <property type="match status" value="1"/>
</dbReference>
<dbReference type="Pfam" id="PF18962">
    <property type="entry name" value="Por_Secre_tail"/>
    <property type="match status" value="1"/>
</dbReference>
<evidence type="ECO:0000313" key="3">
    <source>
        <dbReference type="EMBL" id="OAQ41999.1"/>
    </source>
</evidence>
<dbReference type="OrthoDB" id="740055at2"/>
<accession>A0A179DN62</accession>
<evidence type="ECO:0000313" key="4">
    <source>
        <dbReference type="Proteomes" id="UP000078459"/>
    </source>
</evidence>
<protein>
    <recommendedName>
        <fullName evidence="2">Secretion system C-terminal sorting domain-containing protein</fullName>
    </recommendedName>
</protein>
<keyword evidence="1" id="KW-0732">Signal</keyword>
<sequence>MKYIFTCIATIFMVTNSYATNYYVDGINGSDGTGRTGLSIASAFKTIGKAANLTFPGDIVYIMNGTYGNFNINRSGNASAQIVYTNFPGHLPKLQANATTYALIYIEPGTSYITINGLEISGYGVNLSLAADSTAAKAQVVCPTVGNPATSINPLAKYNGGGITVPNSNGIGSHHLIITNNIVHDCTKEGMAFANCDYITVTGNRVYNNSWYTIYGTSGITFNEFFNFDNNTTTYRNVVRDNICYGNRLYVPYYSVCKISDGNGIILDIPKANYNGKSLVANNICFNNGGSGIHTFKMNNTDIFNNVSYLNAASPESNSPNIYALEADNVRIVNNIIVARPGKKMNGLNASTNLLYDYNIFYGGSNYELVGTHSIIQDPKFVNPSTNPNLADFHLQNGSLAINAGNNAFSYPTDYEGNVRPISGTVDMGAFESSFSGTTVPSGVSSLVISNGNGNGLGESNAGILYGPAETKPSVSNARSRRAMIYPTSLLTTIPANTVITSLKFRRAVQNTTTNTTPSTQAIPNNAGFRVYLRNESGDQFPAGDLDWNSILPDATNPSTLVYGGDATSIVSNFGGWKEIAFQVPFTYTGGNLAVFVEYFQNGSLSGGSDINWIYDNSGPQPAYSGKTNGYKYVTASGNTTIGNLLNNSNERRPVITFNYANGALPVKLVAFNAKVQNNLVAVTWTTATETNNAGFEVQRSIDGIHFETVGSVAPNTNNGNSVDLQRYYFDDKNPFLGTSYYHLSQKDLDGKIDYSQIRAVSFSIKEANKLIIYPNPAVRDLNLTISSTSNNEQAKISIIDANGRMIQRNLIKKLVKGLNNINLDISDLPIGIYTIVVEMSAGEKLVEKFIKR</sequence>
<feature type="signal peptide" evidence="1">
    <location>
        <begin position="1"/>
        <end position="19"/>
    </location>
</feature>
<feature type="domain" description="Secretion system C-terminal sorting" evidence="2">
    <location>
        <begin position="773"/>
        <end position="851"/>
    </location>
</feature>
<keyword evidence="4" id="KW-1185">Reference proteome</keyword>
<dbReference type="RefSeq" id="WP_082911283.1">
    <property type="nucleotide sequence ID" value="NZ_LWHJ01000011.1"/>
</dbReference>
<evidence type="ECO:0000256" key="1">
    <source>
        <dbReference type="SAM" id="SignalP"/>
    </source>
</evidence>
<organism evidence="3 4">
    <name type="scientific">Pedobacter psychrophilus</name>
    <dbReference type="NCBI Taxonomy" id="1826909"/>
    <lineage>
        <taxon>Bacteria</taxon>
        <taxon>Pseudomonadati</taxon>
        <taxon>Bacteroidota</taxon>
        <taxon>Sphingobacteriia</taxon>
        <taxon>Sphingobacteriales</taxon>
        <taxon>Sphingobacteriaceae</taxon>
        <taxon>Pedobacter</taxon>
    </lineage>
</organism>
<proteinExistence type="predicted"/>
<feature type="chain" id="PRO_5008100686" description="Secretion system C-terminal sorting domain-containing protein" evidence="1">
    <location>
        <begin position="20"/>
        <end position="853"/>
    </location>
</feature>
<dbReference type="NCBIfam" id="NF041518">
    <property type="entry name" value="choice_anch_Q"/>
    <property type="match status" value="1"/>
</dbReference>
<name>A0A179DN62_9SPHI</name>
<reference evidence="3 4" key="1">
    <citation type="submission" date="2016-04" db="EMBL/GenBank/DDBJ databases">
        <authorList>
            <person name="Evans L.H."/>
            <person name="Alamgir A."/>
            <person name="Owens N."/>
            <person name="Weber N.D."/>
            <person name="Virtaneva K."/>
            <person name="Barbian K."/>
            <person name="Babar A."/>
            <person name="Rosenke K."/>
        </authorList>
    </citation>
    <scope>NUCLEOTIDE SEQUENCE [LARGE SCALE GENOMIC DNA]</scope>
    <source>
        <strain evidence="3 4">CCM 8644</strain>
    </source>
</reference>
<dbReference type="Gene3D" id="2.160.20.10">
    <property type="entry name" value="Single-stranded right-handed beta-helix, Pectin lyase-like"/>
    <property type="match status" value="1"/>
</dbReference>
<dbReference type="InterPro" id="IPR059226">
    <property type="entry name" value="Choice_anch_Q_dom"/>
</dbReference>
<dbReference type="STRING" id="1826909.A5893_02440"/>
<dbReference type="SMART" id="SM00710">
    <property type="entry name" value="PbH1"/>
    <property type="match status" value="7"/>
</dbReference>
<dbReference type="AlphaFoldDB" id="A0A179DN62"/>
<evidence type="ECO:0000259" key="2">
    <source>
        <dbReference type="Pfam" id="PF18962"/>
    </source>
</evidence>
<reference evidence="3 4" key="2">
    <citation type="submission" date="2016-06" db="EMBL/GenBank/DDBJ databases">
        <title>Pedobacter psychrophilus sp. nov., isolated from Antarctic fragmentary rock.</title>
        <authorList>
            <person name="Svec P."/>
        </authorList>
    </citation>
    <scope>NUCLEOTIDE SEQUENCE [LARGE SCALE GENOMIC DNA]</scope>
    <source>
        <strain evidence="3 4">CCM 8644</strain>
    </source>
</reference>
<dbReference type="InterPro" id="IPR012334">
    <property type="entry name" value="Pectin_lyas_fold"/>
</dbReference>
<dbReference type="EMBL" id="LWHJ01000011">
    <property type="protein sequence ID" value="OAQ41999.1"/>
    <property type="molecule type" value="Genomic_DNA"/>
</dbReference>
<dbReference type="Proteomes" id="UP000078459">
    <property type="component" value="Unassembled WGS sequence"/>
</dbReference>
<dbReference type="InterPro" id="IPR026444">
    <property type="entry name" value="Secre_tail"/>
</dbReference>
<dbReference type="InterPro" id="IPR006626">
    <property type="entry name" value="PbH1"/>
</dbReference>
<gene>
    <name evidence="3" type="ORF">A5893_02440</name>
</gene>